<dbReference type="PANTHER" id="PTHR33052">
    <property type="entry name" value="DUF4228 DOMAIN PROTEIN-RELATED"/>
    <property type="match status" value="1"/>
</dbReference>
<protein>
    <recommendedName>
        <fullName evidence="4">DUF4228 domain protein</fullName>
    </recommendedName>
</protein>
<reference evidence="2" key="2">
    <citation type="journal article" date="2024" name="Plant">
        <title>Genomic evolution and insights into agronomic trait innovations of Sesamum species.</title>
        <authorList>
            <person name="Miao H."/>
            <person name="Wang L."/>
            <person name="Qu L."/>
            <person name="Liu H."/>
            <person name="Sun Y."/>
            <person name="Le M."/>
            <person name="Wang Q."/>
            <person name="Wei S."/>
            <person name="Zheng Y."/>
            <person name="Lin W."/>
            <person name="Duan Y."/>
            <person name="Cao H."/>
            <person name="Xiong S."/>
            <person name="Wang X."/>
            <person name="Wei L."/>
            <person name="Li C."/>
            <person name="Ma Q."/>
            <person name="Ju M."/>
            <person name="Zhao R."/>
            <person name="Li G."/>
            <person name="Mu C."/>
            <person name="Tian Q."/>
            <person name="Mei H."/>
            <person name="Zhang T."/>
            <person name="Gao T."/>
            <person name="Zhang H."/>
        </authorList>
    </citation>
    <scope>NUCLEOTIDE SEQUENCE</scope>
    <source>
        <strain evidence="2">K16</strain>
    </source>
</reference>
<sequence length="202" mass="22407">MNSISSWLCTNSSKNLFVKIVHPGGHVELHDRPILAAELLNRNPKCCVAHPTVFKQPYAIVSPETTLVLGQKYYVVPLGTIRKLQRKCPPSVLRENHQDNDHQQNMGKRDDNDEGSACWFFRNNKKGAGQRNENSCCLQSMSSGFKMRAGDSESSSKERKTGHRRKANEDSSAGVWNGGSPSPGRLSLASNWQPGLESVSEE</sequence>
<dbReference type="InterPro" id="IPR025322">
    <property type="entry name" value="PADRE_dom"/>
</dbReference>
<feature type="region of interest" description="Disordered" evidence="1">
    <location>
        <begin position="146"/>
        <end position="202"/>
    </location>
</feature>
<feature type="compositionally biased region" description="Basic and acidic residues" evidence="1">
    <location>
        <begin position="94"/>
        <end position="111"/>
    </location>
</feature>
<dbReference type="Proteomes" id="UP001289374">
    <property type="component" value="Unassembled WGS sequence"/>
</dbReference>
<feature type="compositionally biased region" description="Basic and acidic residues" evidence="1">
    <location>
        <begin position="148"/>
        <end position="159"/>
    </location>
</feature>
<organism evidence="2 3">
    <name type="scientific">Sesamum angolense</name>
    <dbReference type="NCBI Taxonomy" id="2727404"/>
    <lineage>
        <taxon>Eukaryota</taxon>
        <taxon>Viridiplantae</taxon>
        <taxon>Streptophyta</taxon>
        <taxon>Embryophyta</taxon>
        <taxon>Tracheophyta</taxon>
        <taxon>Spermatophyta</taxon>
        <taxon>Magnoliopsida</taxon>
        <taxon>eudicotyledons</taxon>
        <taxon>Gunneridae</taxon>
        <taxon>Pentapetalae</taxon>
        <taxon>asterids</taxon>
        <taxon>lamiids</taxon>
        <taxon>Lamiales</taxon>
        <taxon>Pedaliaceae</taxon>
        <taxon>Sesamum</taxon>
    </lineage>
</organism>
<proteinExistence type="predicted"/>
<evidence type="ECO:0000313" key="3">
    <source>
        <dbReference type="Proteomes" id="UP001289374"/>
    </source>
</evidence>
<accession>A0AAE1XEV5</accession>
<gene>
    <name evidence="2" type="ORF">Sango_0136600</name>
</gene>
<feature type="region of interest" description="Disordered" evidence="1">
    <location>
        <begin position="92"/>
        <end position="114"/>
    </location>
</feature>
<dbReference type="Pfam" id="PF14009">
    <property type="entry name" value="PADRE"/>
    <property type="match status" value="1"/>
</dbReference>
<evidence type="ECO:0000256" key="1">
    <source>
        <dbReference type="SAM" id="MobiDB-lite"/>
    </source>
</evidence>
<dbReference type="EMBL" id="JACGWL010000001">
    <property type="protein sequence ID" value="KAK4410636.1"/>
    <property type="molecule type" value="Genomic_DNA"/>
</dbReference>
<reference evidence="2" key="1">
    <citation type="submission" date="2020-06" db="EMBL/GenBank/DDBJ databases">
        <authorList>
            <person name="Li T."/>
            <person name="Hu X."/>
            <person name="Zhang T."/>
            <person name="Song X."/>
            <person name="Zhang H."/>
            <person name="Dai N."/>
            <person name="Sheng W."/>
            <person name="Hou X."/>
            <person name="Wei L."/>
        </authorList>
    </citation>
    <scope>NUCLEOTIDE SEQUENCE</scope>
    <source>
        <strain evidence="2">K16</strain>
        <tissue evidence="2">Leaf</tissue>
    </source>
</reference>
<dbReference type="AlphaFoldDB" id="A0AAE1XEV5"/>
<evidence type="ECO:0008006" key="4">
    <source>
        <dbReference type="Google" id="ProtNLM"/>
    </source>
</evidence>
<comment type="caution">
    <text evidence="2">The sequence shown here is derived from an EMBL/GenBank/DDBJ whole genome shotgun (WGS) entry which is preliminary data.</text>
</comment>
<name>A0AAE1XEV5_9LAMI</name>
<keyword evidence="3" id="KW-1185">Reference proteome</keyword>
<evidence type="ECO:0000313" key="2">
    <source>
        <dbReference type="EMBL" id="KAK4410636.1"/>
    </source>
</evidence>